<protein>
    <submittedName>
        <fullName evidence="2">Uncharacterized protein</fullName>
    </submittedName>
</protein>
<dbReference type="EMBL" id="MU151115">
    <property type="protein sequence ID" value="KAF9449990.1"/>
    <property type="molecule type" value="Genomic_DNA"/>
</dbReference>
<dbReference type="AlphaFoldDB" id="A0A9P5XI60"/>
<sequence>MPKGLAQALNTYFALPNTSPTERSAMAKARNRLFTDIKARINECPETVLDSGDKVRLRNVLERFIIQHNTALSKRYIKYLQKKRWHKLKVDMITFSNVATRHMIRMKVDVPGPFSCTDVLAQASAKFGNFFSKPSDGYLSYFVNMEYPIVPDSVIPMSEFIAKAKMVSYFKLMDVSREREAVWALLPELSLFNLSSKSNPSEVKAKASDTNSGVANSTFLTGRADMAIITFKDPIIPTAPIRDRPQRRAILEKFTTPNIPTYSTMRATAQEVSETKELNWEFLMLEAKRNDGALSRKMVTEGGQAYKGGEDNQEEEREVERALQVEPEGQGGSDGPIREGAGGGAEAERKAHGVNDDPEGGNVGGADSDIVTVREAQEEEETDPISAEDIDVGGAESYIQQCLGLRAFLPQIISQCLAVTSGPAALGPKIIKFVLSDGDNWLFGLVDCQKGSNGRICHTTAVSVIRHDNDHDGERVKRLVLNVMKLLTFWAAVPGRELLRLFPTKEPNA</sequence>
<gene>
    <name evidence="2" type="ORF">P691DRAFT_774285</name>
</gene>
<dbReference type="Proteomes" id="UP000807342">
    <property type="component" value="Unassembled WGS sequence"/>
</dbReference>
<comment type="caution">
    <text evidence="2">The sequence shown here is derived from an EMBL/GenBank/DDBJ whole genome shotgun (WGS) entry which is preliminary data.</text>
</comment>
<keyword evidence="3" id="KW-1185">Reference proteome</keyword>
<evidence type="ECO:0000256" key="1">
    <source>
        <dbReference type="SAM" id="MobiDB-lite"/>
    </source>
</evidence>
<organism evidence="2 3">
    <name type="scientific">Macrolepiota fuliginosa MF-IS2</name>
    <dbReference type="NCBI Taxonomy" id="1400762"/>
    <lineage>
        <taxon>Eukaryota</taxon>
        <taxon>Fungi</taxon>
        <taxon>Dikarya</taxon>
        <taxon>Basidiomycota</taxon>
        <taxon>Agaricomycotina</taxon>
        <taxon>Agaricomycetes</taxon>
        <taxon>Agaricomycetidae</taxon>
        <taxon>Agaricales</taxon>
        <taxon>Agaricineae</taxon>
        <taxon>Agaricaceae</taxon>
        <taxon>Macrolepiota</taxon>
    </lineage>
</organism>
<proteinExistence type="predicted"/>
<accession>A0A9P5XI60</accession>
<dbReference type="OrthoDB" id="3066242at2759"/>
<reference evidence="2" key="1">
    <citation type="submission" date="2020-11" db="EMBL/GenBank/DDBJ databases">
        <authorList>
            <consortium name="DOE Joint Genome Institute"/>
            <person name="Ahrendt S."/>
            <person name="Riley R."/>
            <person name="Andreopoulos W."/>
            <person name="Labutti K."/>
            <person name="Pangilinan J."/>
            <person name="Ruiz-Duenas F.J."/>
            <person name="Barrasa J.M."/>
            <person name="Sanchez-Garcia M."/>
            <person name="Camarero S."/>
            <person name="Miyauchi S."/>
            <person name="Serrano A."/>
            <person name="Linde D."/>
            <person name="Babiker R."/>
            <person name="Drula E."/>
            <person name="Ayuso-Fernandez I."/>
            <person name="Pacheco R."/>
            <person name="Padilla G."/>
            <person name="Ferreira P."/>
            <person name="Barriuso J."/>
            <person name="Kellner H."/>
            <person name="Castanera R."/>
            <person name="Alfaro M."/>
            <person name="Ramirez L."/>
            <person name="Pisabarro A.G."/>
            <person name="Kuo A."/>
            <person name="Tritt A."/>
            <person name="Lipzen A."/>
            <person name="He G."/>
            <person name="Yan M."/>
            <person name="Ng V."/>
            <person name="Cullen D."/>
            <person name="Martin F."/>
            <person name="Rosso M.-N."/>
            <person name="Henrissat B."/>
            <person name="Hibbett D."/>
            <person name="Martinez A.T."/>
            <person name="Grigoriev I.V."/>
        </authorList>
    </citation>
    <scope>NUCLEOTIDE SEQUENCE</scope>
    <source>
        <strain evidence="2">MF-IS2</strain>
    </source>
</reference>
<evidence type="ECO:0000313" key="3">
    <source>
        <dbReference type="Proteomes" id="UP000807342"/>
    </source>
</evidence>
<feature type="compositionally biased region" description="Basic and acidic residues" evidence="1">
    <location>
        <begin position="346"/>
        <end position="355"/>
    </location>
</feature>
<feature type="compositionally biased region" description="Gly residues" evidence="1">
    <location>
        <begin position="329"/>
        <end position="345"/>
    </location>
</feature>
<feature type="region of interest" description="Disordered" evidence="1">
    <location>
        <begin position="301"/>
        <end position="367"/>
    </location>
</feature>
<name>A0A9P5XI60_9AGAR</name>
<evidence type="ECO:0000313" key="2">
    <source>
        <dbReference type="EMBL" id="KAF9449990.1"/>
    </source>
</evidence>